<dbReference type="Pfam" id="PF02769">
    <property type="entry name" value="AIRS_C"/>
    <property type="match status" value="1"/>
</dbReference>
<dbReference type="SUPFAM" id="SSF52317">
    <property type="entry name" value="Class I glutamine amidotransferase-like"/>
    <property type="match status" value="1"/>
</dbReference>
<dbReference type="AlphaFoldDB" id="A0A6A4R6H1"/>
<evidence type="ECO:0000313" key="2">
    <source>
        <dbReference type="EMBL" id="KAE9623137.1"/>
    </source>
</evidence>
<dbReference type="GO" id="GO:0004642">
    <property type="term" value="F:phosphoribosylformylglycinamidine synthase activity"/>
    <property type="evidence" value="ECO:0007669"/>
    <property type="project" value="TreeGrafter"/>
</dbReference>
<feature type="non-terminal residue" evidence="2">
    <location>
        <position position="221"/>
    </location>
</feature>
<organism evidence="2 3">
    <name type="scientific">Parasedimentitalea maritima</name>
    <dbReference type="NCBI Taxonomy" id="2578117"/>
    <lineage>
        <taxon>Bacteria</taxon>
        <taxon>Pseudomonadati</taxon>
        <taxon>Pseudomonadota</taxon>
        <taxon>Alphaproteobacteria</taxon>
        <taxon>Rhodobacterales</taxon>
        <taxon>Paracoccaceae</taxon>
        <taxon>Parasedimentitalea</taxon>
    </lineage>
</organism>
<evidence type="ECO:0000313" key="3">
    <source>
        <dbReference type="Proteomes" id="UP000441586"/>
    </source>
</evidence>
<feature type="domain" description="PurM-like C-terminal" evidence="1">
    <location>
        <begin position="7"/>
        <end position="94"/>
    </location>
</feature>
<name>A0A6A4R6H1_9RHOB</name>
<dbReference type="Pfam" id="PF13507">
    <property type="entry name" value="GATase_5"/>
    <property type="match status" value="1"/>
</dbReference>
<dbReference type="PANTHER" id="PTHR10099:SF1">
    <property type="entry name" value="PHOSPHORIBOSYLFORMYLGLYCINAMIDINE SYNTHASE"/>
    <property type="match status" value="1"/>
</dbReference>
<dbReference type="InterPro" id="IPR010918">
    <property type="entry name" value="PurM-like_C_dom"/>
</dbReference>
<dbReference type="Gene3D" id="3.90.650.10">
    <property type="entry name" value="PurM-like C-terminal domain"/>
    <property type="match status" value="1"/>
</dbReference>
<proteinExistence type="predicted"/>
<comment type="caution">
    <text evidence="2">The sequence shown here is derived from an EMBL/GenBank/DDBJ whole genome shotgun (WGS) entry which is preliminary data.</text>
</comment>
<protein>
    <submittedName>
        <fullName evidence="2">Phosphoribosylformylglycinamidine synthase</fullName>
    </submittedName>
</protein>
<reference evidence="2 3" key="1">
    <citation type="submission" date="2019-12" db="EMBL/GenBank/DDBJ databases">
        <authorList>
            <person name="Zhang Y.-J."/>
        </authorList>
    </citation>
    <scope>NUCLEOTIDE SEQUENCE [LARGE SCALE GENOMIC DNA]</scope>
    <source>
        <strain evidence="2 3">H18S-6</strain>
    </source>
</reference>
<dbReference type="RefSeq" id="WP_209120902.1">
    <property type="nucleotide sequence ID" value="NZ_WSFO01000112.1"/>
</dbReference>
<dbReference type="SUPFAM" id="SSF56042">
    <property type="entry name" value="PurM C-terminal domain-like"/>
    <property type="match status" value="1"/>
</dbReference>
<evidence type="ECO:0000259" key="1">
    <source>
        <dbReference type="Pfam" id="PF02769"/>
    </source>
</evidence>
<dbReference type="InterPro" id="IPR036676">
    <property type="entry name" value="PurM-like_C_sf"/>
</dbReference>
<gene>
    <name evidence="2" type="ORF">GP644_23850</name>
</gene>
<dbReference type="EMBL" id="WSFO01000112">
    <property type="protein sequence ID" value="KAE9623137.1"/>
    <property type="molecule type" value="Genomic_DNA"/>
</dbReference>
<dbReference type="InterPro" id="IPR029062">
    <property type="entry name" value="Class_I_gatase-like"/>
</dbReference>
<dbReference type="Gene3D" id="3.40.50.880">
    <property type="match status" value="1"/>
</dbReference>
<accession>A0A6A4R6H1</accession>
<dbReference type="GO" id="GO:0006164">
    <property type="term" value="P:purine nucleotide biosynthetic process"/>
    <property type="evidence" value="ECO:0007669"/>
    <property type="project" value="TreeGrafter"/>
</dbReference>
<feature type="non-terminal residue" evidence="2">
    <location>
        <position position="1"/>
    </location>
</feature>
<sequence length="221" mass="24516">FFSVIQGLNADGRLLAYHDRSDGGLIVTLLEMAFAGRAGLEIKLDWLIDEAAEAVDALFSEELGAVIQVSREHTEEVLAQFAAAGIETCGVIARPRYDDQIRVTLFEEPLLETTRQLTQRTWSETSYRLQALRDNPECAKNEFDNLLDTRDPGLSASPTFDVDEDISAPFVNSARPRAAILREQGVNGHLEMAWAFDKAGFEAVDVHMSDLLEGRVGLDEF</sequence>
<dbReference type="Proteomes" id="UP000441586">
    <property type="component" value="Unassembled WGS sequence"/>
</dbReference>
<dbReference type="PANTHER" id="PTHR10099">
    <property type="entry name" value="PHOSPHORIBOSYLFORMYLGLYCINAMIDINE SYNTHASE"/>
    <property type="match status" value="1"/>
</dbReference>
<dbReference type="GO" id="GO:0005737">
    <property type="term" value="C:cytoplasm"/>
    <property type="evidence" value="ECO:0007669"/>
    <property type="project" value="TreeGrafter"/>
</dbReference>